<dbReference type="eggNOG" id="COG1680">
    <property type="taxonomic scope" value="Bacteria"/>
</dbReference>
<dbReference type="PaxDb" id="160488-PP_0889"/>
<dbReference type="BioCyc" id="PPUT160488:G1G01-964-MONOMER"/>
<keyword evidence="4" id="KW-1185">Reference proteome</keyword>
<dbReference type="Pfam" id="PF00144">
    <property type="entry name" value="Beta-lactamase"/>
    <property type="match status" value="1"/>
</dbReference>
<dbReference type="PhylomeDB" id="Q88PG1"/>
<evidence type="ECO:0000313" key="4">
    <source>
        <dbReference type="Proteomes" id="UP000000556"/>
    </source>
</evidence>
<dbReference type="Proteomes" id="UP000000556">
    <property type="component" value="Chromosome"/>
</dbReference>
<feature type="chain" id="PRO_5004302192" description="Beta-lactamase-related domain-containing protein" evidence="1">
    <location>
        <begin position="37"/>
        <end position="378"/>
    </location>
</feature>
<feature type="domain" description="Beta-lactamase-related" evidence="2">
    <location>
        <begin position="68"/>
        <end position="359"/>
    </location>
</feature>
<dbReference type="InterPro" id="IPR050789">
    <property type="entry name" value="Diverse_Enzym_Activities"/>
</dbReference>
<dbReference type="SUPFAM" id="SSF56601">
    <property type="entry name" value="beta-lactamase/transpeptidase-like"/>
    <property type="match status" value="1"/>
</dbReference>
<dbReference type="InterPro" id="IPR012338">
    <property type="entry name" value="Beta-lactam/transpept-like"/>
</dbReference>
<keyword evidence="1" id="KW-0732">Signal</keyword>
<dbReference type="STRING" id="160488.PP_0889"/>
<dbReference type="PANTHER" id="PTHR43283">
    <property type="entry name" value="BETA-LACTAMASE-RELATED"/>
    <property type="match status" value="1"/>
</dbReference>
<dbReference type="PATRIC" id="fig|160488.4.peg.950"/>
<protein>
    <recommendedName>
        <fullName evidence="2">Beta-lactamase-related domain-containing protein</fullName>
    </recommendedName>
</protein>
<evidence type="ECO:0000313" key="3">
    <source>
        <dbReference type="EMBL" id="AAN66514.1"/>
    </source>
</evidence>
<organism evidence="3 4">
    <name type="scientific">Pseudomonas putida (strain ATCC 47054 / DSM 6125 / CFBP 8728 / NCIMB 11950 / KT2440)</name>
    <dbReference type="NCBI Taxonomy" id="160488"/>
    <lineage>
        <taxon>Bacteria</taxon>
        <taxon>Pseudomonadati</taxon>
        <taxon>Pseudomonadota</taxon>
        <taxon>Gammaproteobacteria</taxon>
        <taxon>Pseudomonadales</taxon>
        <taxon>Pseudomonadaceae</taxon>
        <taxon>Pseudomonas</taxon>
    </lineage>
</organism>
<dbReference type="HOGENOM" id="CLU_030169_5_0_6"/>
<evidence type="ECO:0000259" key="2">
    <source>
        <dbReference type="Pfam" id="PF00144"/>
    </source>
</evidence>
<evidence type="ECO:0000256" key="1">
    <source>
        <dbReference type="SAM" id="SignalP"/>
    </source>
</evidence>
<sequence>MSAGLPAKGCKAVPIKASSMKVLLVILALVAGSAKAEDWPDPQWQNDPATLDWQAVDAYAFPARSPSERNGIRTDALLIIRDGRILHERYTAPTRAATAHLTWSVSKSVLATVMGVAQGEGRFQLQDPVSRFYPPMRAHPGVRVADLLHWASGLEWQEDYEYAPLKSSVVAMLYTRGRADMAAYAAARGAAASPGQRFLYSSGDSNLLAAALRGMLDAGQYPDYPWHALFTPLGIGSAVWERDRAGTYVGSSYLYLSARDLARIGLLMQRDGRWQGRQLLPKAWVAFNRTPFVQAQALPGEAIPGGHWWLNQPLAGAERPWPSAPADTFAALGHWGQALYVLPEQKLVIVRYADDRDSSYRHDELLKRVLAVLAGEGA</sequence>
<proteinExistence type="predicted"/>
<accession>Q88PG1</accession>
<feature type="signal peptide" evidence="1">
    <location>
        <begin position="1"/>
        <end position="36"/>
    </location>
</feature>
<dbReference type="KEGG" id="ppu:PP_0889"/>
<dbReference type="Gene3D" id="3.40.710.10">
    <property type="entry name" value="DD-peptidase/beta-lactamase superfamily"/>
    <property type="match status" value="1"/>
</dbReference>
<gene>
    <name evidence="3" type="ordered locus">PP_0889</name>
</gene>
<dbReference type="InterPro" id="IPR001466">
    <property type="entry name" value="Beta-lactam-related"/>
</dbReference>
<name>Q88PG1_PSEPK</name>
<reference evidence="3 4" key="2">
    <citation type="journal article" date="2016" name="Environ. Microbiol.">
        <title>The revisited genome of Pseudomonas putida KT2440 enlightens its value as a robust metabolic chassis.</title>
        <authorList>
            <person name="Belda E."/>
            <person name="van Heck R.G."/>
            <person name="Lopez-Sanchez M.J."/>
            <person name="Cruveiller S."/>
            <person name="Barbe V."/>
            <person name="Fraser C."/>
            <person name="Klenk H.P."/>
            <person name="Petersen J."/>
            <person name="Morgat A."/>
            <person name="Nikel P.I."/>
            <person name="Vallenet D."/>
            <person name="Rouy Z."/>
            <person name="Sekowska A."/>
            <person name="Martins Dos Santos V.A."/>
            <person name="de Lorenzo V."/>
            <person name="Danchin A."/>
            <person name="Medigue C."/>
        </authorList>
    </citation>
    <scope>NUCLEOTIDE SEQUENCE [LARGE SCALE GENOMIC DNA]</scope>
    <source>
        <strain evidence="4">ATCC 47054 / DSM 6125 / CFBP 8728 / NCIMB 11950 / KT2440</strain>
    </source>
</reference>
<dbReference type="AlphaFoldDB" id="Q88PG1"/>
<dbReference type="EMBL" id="AE015451">
    <property type="protein sequence ID" value="AAN66514.1"/>
    <property type="molecule type" value="Genomic_DNA"/>
</dbReference>
<dbReference type="PANTHER" id="PTHR43283:SF7">
    <property type="entry name" value="BETA-LACTAMASE-RELATED DOMAIN-CONTAINING PROTEIN"/>
    <property type="match status" value="1"/>
</dbReference>
<reference evidence="3 4" key="1">
    <citation type="journal article" date="2002" name="Environ. Microbiol.">
        <title>Complete genome sequence and comparative analysis of the metabolically versatile Pseudomonas putida KT2440.</title>
        <authorList>
            <person name="Nelson K.E."/>
            <person name="Weinel C."/>
            <person name="Paulsen I.T."/>
            <person name="Dodson R.J."/>
            <person name="Hilbert H."/>
            <person name="Martins dos Santos V.A."/>
            <person name="Fouts D.E."/>
            <person name="Gill S.R."/>
            <person name="Pop M."/>
            <person name="Holmes M."/>
            <person name="Brinkac L."/>
            <person name="Beanan M."/>
            <person name="DeBoy R.T."/>
            <person name="Daugherty S."/>
            <person name="Kolonay J."/>
            <person name="Madupu R."/>
            <person name="Nelson W."/>
            <person name="White O."/>
            <person name="Peterson J."/>
            <person name="Khouri H."/>
            <person name="Hance I."/>
            <person name="Chris Lee P."/>
            <person name="Holtzapple E."/>
            <person name="Scanlan D."/>
            <person name="Tran K."/>
            <person name="Moazzez A."/>
            <person name="Utterback T."/>
            <person name="Rizzo M."/>
            <person name="Lee K."/>
            <person name="Kosack D."/>
            <person name="Moestl D."/>
            <person name="Wedler H."/>
            <person name="Lauber J."/>
            <person name="Stjepandic D."/>
            <person name="Hoheisel J."/>
            <person name="Straetz M."/>
            <person name="Heim S."/>
            <person name="Kiewitz C."/>
            <person name="Eisen J.A."/>
            <person name="Timmis K.N."/>
            <person name="Dusterhoft A."/>
            <person name="Tummler B."/>
            <person name="Fraser C.M."/>
        </authorList>
    </citation>
    <scope>NUCLEOTIDE SEQUENCE [LARGE SCALE GENOMIC DNA]</scope>
    <source>
        <strain evidence="4">ATCC 47054 / DSM 6125 / CFBP 8728 / NCIMB 11950 / KT2440</strain>
    </source>
</reference>
<dbReference type="OrthoDB" id="9814204at2"/>